<proteinExistence type="predicted"/>
<sequence length="158" mass="17345">MGLKAAHGRGCRKPVKKARNNEHHLWKKRDSAAFGQKALNLVKIKYKLYLGLSSVVALGSKDPSYLRIGPLDGFGYFCTLTGPGRISNASLPSYQPGGMFGRLNSSTTLSLHGISFSVIQPGHSQTSINLINGSRKIQLIVYQQTRIKMELCFKGSQH</sequence>
<dbReference type="OrthoDB" id="1113892at2759"/>
<accession>A0A2P5X145</accession>
<dbReference type="AlphaFoldDB" id="A0A2P5X145"/>
<evidence type="ECO:0000256" key="1">
    <source>
        <dbReference type="SAM" id="MobiDB-lite"/>
    </source>
</evidence>
<dbReference type="Proteomes" id="UP000239757">
    <property type="component" value="Unassembled WGS sequence"/>
</dbReference>
<evidence type="ECO:0000313" key="2">
    <source>
        <dbReference type="EMBL" id="PPR97069.1"/>
    </source>
</evidence>
<feature type="compositionally biased region" description="Basic residues" evidence="1">
    <location>
        <begin position="1"/>
        <end position="18"/>
    </location>
</feature>
<gene>
    <name evidence="2" type="ORF">GOBAR_AA23598</name>
</gene>
<protein>
    <submittedName>
        <fullName evidence="2">Uncharacterized protein</fullName>
    </submittedName>
</protein>
<organism evidence="2 3">
    <name type="scientific">Gossypium barbadense</name>
    <name type="common">Sea Island cotton</name>
    <name type="synonym">Hibiscus barbadensis</name>
    <dbReference type="NCBI Taxonomy" id="3634"/>
    <lineage>
        <taxon>Eukaryota</taxon>
        <taxon>Viridiplantae</taxon>
        <taxon>Streptophyta</taxon>
        <taxon>Embryophyta</taxon>
        <taxon>Tracheophyta</taxon>
        <taxon>Spermatophyta</taxon>
        <taxon>Magnoliopsida</taxon>
        <taxon>eudicotyledons</taxon>
        <taxon>Gunneridae</taxon>
        <taxon>Pentapetalae</taxon>
        <taxon>rosids</taxon>
        <taxon>malvids</taxon>
        <taxon>Malvales</taxon>
        <taxon>Malvaceae</taxon>
        <taxon>Malvoideae</taxon>
        <taxon>Gossypium</taxon>
    </lineage>
</organism>
<feature type="region of interest" description="Disordered" evidence="1">
    <location>
        <begin position="1"/>
        <end position="22"/>
    </location>
</feature>
<name>A0A2P5X145_GOSBA</name>
<evidence type="ECO:0000313" key="3">
    <source>
        <dbReference type="Proteomes" id="UP000239757"/>
    </source>
</evidence>
<dbReference type="EMBL" id="KZ665933">
    <property type="protein sequence ID" value="PPR97069.1"/>
    <property type="molecule type" value="Genomic_DNA"/>
</dbReference>
<reference evidence="2 3" key="1">
    <citation type="submission" date="2015-01" db="EMBL/GenBank/DDBJ databases">
        <title>Genome of allotetraploid Gossypium barbadense reveals genomic plasticity and fiber elongation in cotton evolution.</title>
        <authorList>
            <person name="Chen X."/>
            <person name="Liu X."/>
            <person name="Zhao B."/>
            <person name="Zheng H."/>
            <person name="Hu Y."/>
            <person name="Lu G."/>
            <person name="Yang C."/>
            <person name="Chen J."/>
            <person name="Shan C."/>
            <person name="Zhang L."/>
            <person name="Zhou Y."/>
            <person name="Wang L."/>
            <person name="Guo W."/>
            <person name="Bai Y."/>
            <person name="Ruan J."/>
            <person name="Shangguan X."/>
            <person name="Mao Y."/>
            <person name="Jiang J."/>
            <person name="Zhu Y."/>
            <person name="Lei J."/>
            <person name="Kang H."/>
            <person name="Chen S."/>
            <person name="He X."/>
            <person name="Wang R."/>
            <person name="Wang Y."/>
            <person name="Chen J."/>
            <person name="Wang L."/>
            <person name="Yu S."/>
            <person name="Wang B."/>
            <person name="Wei J."/>
            <person name="Song S."/>
            <person name="Lu X."/>
            <person name="Gao Z."/>
            <person name="Gu W."/>
            <person name="Deng X."/>
            <person name="Ma D."/>
            <person name="Wang S."/>
            <person name="Liang W."/>
            <person name="Fang L."/>
            <person name="Cai C."/>
            <person name="Zhu X."/>
            <person name="Zhou B."/>
            <person name="Zhang Y."/>
            <person name="Chen Z."/>
            <person name="Xu S."/>
            <person name="Zhu R."/>
            <person name="Wang S."/>
            <person name="Zhang T."/>
            <person name="Zhao G."/>
        </authorList>
    </citation>
    <scope>NUCLEOTIDE SEQUENCE [LARGE SCALE GENOMIC DNA]</scope>
    <source>
        <strain evidence="3">cv. Xinhai21</strain>
        <tissue evidence="2">Leaf</tissue>
    </source>
</reference>